<evidence type="ECO:0000259" key="7">
    <source>
        <dbReference type="Pfam" id="PF00892"/>
    </source>
</evidence>
<comment type="caution">
    <text evidence="8">The sequence shown here is derived from an EMBL/GenBank/DDBJ whole genome shotgun (WGS) entry which is preliminary data.</text>
</comment>
<feature type="transmembrane region" description="Helical" evidence="6">
    <location>
        <begin position="204"/>
        <end position="221"/>
    </location>
</feature>
<dbReference type="Pfam" id="PF00892">
    <property type="entry name" value="EamA"/>
    <property type="match status" value="1"/>
</dbReference>
<feature type="transmembrane region" description="Helical" evidence="6">
    <location>
        <begin position="119"/>
        <end position="136"/>
    </location>
</feature>
<evidence type="ECO:0000256" key="4">
    <source>
        <dbReference type="ARBA" id="ARBA00022989"/>
    </source>
</evidence>
<keyword evidence="5 6" id="KW-0472">Membrane</keyword>
<dbReference type="SUPFAM" id="SSF103481">
    <property type="entry name" value="Multidrug resistance efflux transporter EmrE"/>
    <property type="match status" value="2"/>
</dbReference>
<feature type="transmembrane region" description="Helical" evidence="6">
    <location>
        <begin position="93"/>
        <end position="112"/>
    </location>
</feature>
<reference evidence="8 9" key="1">
    <citation type="submission" date="2017-10" db="EMBL/GenBank/DDBJ databases">
        <title>Sequencing the genomes of 1000 actinobacteria strains.</title>
        <authorList>
            <person name="Klenk H.-P."/>
        </authorList>
    </citation>
    <scope>NUCLEOTIDE SEQUENCE [LARGE SCALE GENOMIC DNA]</scope>
    <source>
        <strain evidence="8 9">DSM 15597</strain>
    </source>
</reference>
<dbReference type="InterPro" id="IPR050638">
    <property type="entry name" value="AA-Vitamin_Transporters"/>
</dbReference>
<keyword evidence="3 6" id="KW-0812">Transmembrane</keyword>
<feature type="transmembrane region" description="Helical" evidence="6">
    <location>
        <begin position="12"/>
        <end position="29"/>
    </location>
</feature>
<dbReference type="AlphaFoldDB" id="A0A2A9CW29"/>
<dbReference type="GO" id="GO:0016020">
    <property type="term" value="C:membrane"/>
    <property type="evidence" value="ECO:0007669"/>
    <property type="project" value="UniProtKB-SubCell"/>
</dbReference>
<gene>
    <name evidence="8" type="ORF">ATK74_2809</name>
</gene>
<comment type="subcellular location">
    <subcellularLocation>
        <location evidence="1">Membrane</location>
        <topology evidence="1">Multi-pass membrane protein</topology>
    </subcellularLocation>
</comment>
<keyword evidence="9" id="KW-1185">Reference proteome</keyword>
<feature type="domain" description="EamA" evidence="7">
    <location>
        <begin position="143"/>
        <end position="274"/>
    </location>
</feature>
<name>A0A2A9CW29_9ACTN</name>
<dbReference type="RefSeq" id="WP_098461599.1">
    <property type="nucleotide sequence ID" value="NZ_PDJC01000001.1"/>
</dbReference>
<evidence type="ECO:0000313" key="9">
    <source>
        <dbReference type="Proteomes" id="UP000226079"/>
    </source>
</evidence>
<evidence type="ECO:0000256" key="3">
    <source>
        <dbReference type="ARBA" id="ARBA00022692"/>
    </source>
</evidence>
<keyword evidence="4 6" id="KW-1133">Transmembrane helix</keyword>
<feature type="transmembrane region" description="Helical" evidence="6">
    <location>
        <begin position="233"/>
        <end position="253"/>
    </location>
</feature>
<feature type="transmembrane region" description="Helical" evidence="6">
    <location>
        <begin position="142"/>
        <end position="161"/>
    </location>
</feature>
<feature type="transmembrane region" description="Helical" evidence="6">
    <location>
        <begin position="69"/>
        <end position="87"/>
    </location>
</feature>
<evidence type="ECO:0000256" key="1">
    <source>
        <dbReference type="ARBA" id="ARBA00004141"/>
    </source>
</evidence>
<dbReference type="OrthoDB" id="9815120at2"/>
<evidence type="ECO:0000256" key="2">
    <source>
        <dbReference type="ARBA" id="ARBA00007362"/>
    </source>
</evidence>
<feature type="transmembrane region" description="Helical" evidence="6">
    <location>
        <begin position="35"/>
        <end position="57"/>
    </location>
</feature>
<evidence type="ECO:0000256" key="5">
    <source>
        <dbReference type="ARBA" id="ARBA00023136"/>
    </source>
</evidence>
<dbReference type="EMBL" id="PDJC01000001">
    <property type="protein sequence ID" value="PFG18225.1"/>
    <property type="molecule type" value="Genomic_DNA"/>
</dbReference>
<dbReference type="InterPro" id="IPR000620">
    <property type="entry name" value="EamA_dom"/>
</dbReference>
<sequence>MSLKLPTWLSPVWLVIGSIASVQLGAAFAKSLFPLAAPTAVAWLRMAVAAVIFWVIARPRVRGRSAAEWRVVLGYGLALATMNWSIYMAFSRIPIGLAVTIEFLGPLSLALFSSRRLRDVLWVLLAAIGVALLGVFPVSIDWIGVGFALLAGVAWAGYIVLGRGTGRSWEGITGVSMGSMVGAALFLVPGLIAGGADLLQPKVLLLGALVGLLSSVIPYGLEMVALRSIPSGVFGILMSLEPATAAAFALLVLGEQLSWVELVAMVCVVIASIGSTRSLASAPAPN</sequence>
<accession>A0A2A9CW29</accession>
<feature type="transmembrane region" description="Helical" evidence="6">
    <location>
        <begin position="259"/>
        <end position="280"/>
    </location>
</feature>
<dbReference type="InterPro" id="IPR037185">
    <property type="entry name" value="EmrE-like"/>
</dbReference>
<dbReference type="Proteomes" id="UP000226079">
    <property type="component" value="Unassembled WGS sequence"/>
</dbReference>
<protein>
    <submittedName>
        <fullName evidence="8">Inner membrane transporter RhtA</fullName>
    </submittedName>
</protein>
<evidence type="ECO:0000313" key="8">
    <source>
        <dbReference type="EMBL" id="PFG18225.1"/>
    </source>
</evidence>
<dbReference type="PANTHER" id="PTHR32322:SF2">
    <property type="entry name" value="EAMA DOMAIN-CONTAINING PROTEIN"/>
    <property type="match status" value="1"/>
</dbReference>
<feature type="transmembrane region" description="Helical" evidence="6">
    <location>
        <begin position="173"/>
        <end position="192"/>
    </location>
</feature>
<organism evidence="8 9">
    <name type="scientific">Propionicimonas paludicola</name>
    <dbReference type="NCBI Taxonomy" id="185243"/>
    <lineage>
        <taxon>Bacteria</taxon>
        <taxon>Bacillati</taxon>
        <taxon>Actinomycetota</taxon>
        <taxon>Actinomycetes</taxon>
        <taxon>Propionibacteriales</taxon>
        <taxon>Nocardioidaceae</taxon>
        <taxon>Propionicimonas</taxon>
    </lineage>
</organism>
<comment type="similarity">
    <text evidence="2">Belongs to the EamA transporter family.</text>
</comment>
<dbReference type="PANTHER" id="PTHR32322">
    <property type="entry name" value="INNER MEMBRANE TRANSPORTER"/>
    <property type="match status" value="1"/>
</dbReference>
<proteinExistence type="inferred from homology"/>
<evidence type="ECO:0000256" key="6">
    <source>
        <dbReference type="SAM" id="Phobius"/>
    </source>
</evidence>